<keyword evidence="2" id="KW-1185">Reference proteome</keyword>
<accession>A0AA39NQL0</accession>
<name>A0AA39NQL0_ARMTA</name>
<evidence type="ECO:0000313" key="2">
    <source>
        <dbReference type="Proteomes" id="UP001175211"/>
    </source>
</evidence>
<dbReference type="Gene3D" id="3.80.10.10">
    <property type="entry name" value="Ribonuclease Inhibitor"/>
    <property type="match status" value="1"/>
</dbReference>
<dbReference type="EMBL" id="JAUEPS010000001">
    <property type="protein sequence ID" value="KAK0470047.1"/>
    <property type="molecule type" value="Genomic_DNA"/>
</dbReference>
<dbReference type="AlphaFoldDB" id="A0AA39NQL0"/>
<protein>
    <submittedName>
        <fullName evidence="1">Uncharacterized protein</fullName>
    </submittedName>
</protein>
<dbReference type="RefSeq" id="XP_060339840.1">
    <property type="nucleotide sequence ID" value="XM_060483772.1"/>
</dbReference>
<dbReference type="Proteomes" id="UP001175211">
    <property type="component" value="Unassembled WGS sequence"/>
</dbReference>
<reference evidence="1" key="1">
    <citation type="submission" date="2023-06" db="EMBL/GenBank/DDBJ databases">
        <authorList>
            <consortium name="Lawrence Berkeley National Laboratory"/>
            <person name="Ahrendt S."/>
            <person name="Sahu N."/>
            <person name="Indic B."/>
            <person name="Wong-Bajracharya J."/>
            <person name="Merenyi Z."/>
            <person name="Ke H.-M."/>
            <person name="Monk M."/>
            <person name="Kocsube S."/>
            <person name="Drula E."/>
            <person name="Lipzen A."/>
            <person name="Balint B."/>
            <person name="Henrissat B."/>
            <person name="Andreopoulos B."/>
            <person name="Martin F.M."/>
            <person name="Harder C.B."/>
            <person name="Rigling D."/>
            <person name="Ford K.L."/>
            <person name="Foster G.D."/>
            <person name="Pangilinan J."/>
            <person name="Papanicolaou A."/>
            <person name="Barry K."/>
            <person name="LaButti K."/>
            <person name="Viragh M."/>
            <person name="Koriabine M."/>
            <person name="Yan M."/>
            <person name="Riley R."/>
            <person name="Champramary S."/>
            <person name="Plett K.L."/>
            <person name="Tsai I.J."/>
            <person name="Slot J."/>
            <person name="Sipos G."/>
            <person name="Plett J."/>
            <person name="Nagy L.G."/>
            <person name="Grigoriev I.V."/>
        </authorList>
    </citation>
    <scope>NUCLEOTIDE SEQUENCE</scope>
    <source>
        <strain evidence="1">CCBAS 213</strain>
    </source>
</reference>
<sequence>MTPDEPICLFEDEHRLRKLKNAFCSSTYWPHLTHYESLAVRFDSHGSYPGSRSPFTKIKNDGTTSIINDSIFRRLRLEAFFLALEGFYTGNSDLAGRHLDRFSYIWSRWLLLYSDMCQLMSLTVQSIKSSVDCLGKTCEDVVYSFTDQALWERCQSKWLVPKEGYAFVLGWTEKISERLSECDSQPKLQERTLLDLPNEILHSIFCRTHPIGAARRLSAACHRLHGISLPYIYLTRSLGLSYSYSDLCPEDSPDETKRPQKMKTFIRSIIQCLSQSHFLLTCPDITQRIEYVHITNGWLADMNYDFPDTFVPASFMPAIVQAICTALRASICLSTIRISSYDLNETFISTFLALPRLHTLQLSRCSLSHNVFDETEPLHNVRNLSLGISKGGSSLWNILALCPNVHNLILFDRTESILAVPSDVIHFGNFCNLRRFSLGSVEDGSDGPAVGLVVDWLNRATEHHLTHFKLTVRQPAADAAFLLLLDALQPHPLEEFIFNGLLEGHPVVFDRISQSFPRLRSLRLFRRSSNRQREASHCEWPSPPWEYAQRLASFGNLQYFGRNYLIIRDGYSPCSMQVLEGALDVFRKDDCFGSDGDTYLAASVFAAHCTSLRTMVMLGRDASASAICTWDIERIGGKVVISGVRANEAFQRKVWNPWDWDEPDEWW</sequence>
<dbReference type="GeneID" id="85367320"/>
<dbReference type="InterPro" id="IPR032675">
    <property type="entry name" value="LRR_dom_sf"/>
</dbReference>
<dbReference type="SUPFAM" id="SSF52047">
    <property type="entry name" value="RNI-like"/>
    <property type="match status" value="1"/>
</dbReference>
<proteinExistence type="predicted"/>
<gene>
    <name evidence="1" type="ORF">EV420DRAFT_86188</name>
</gene>
<organism evidence="1 2">
    <name type="scientific">Armillaria tabescens</name>
    <name type="common">Ringless honey mushroom</name>
    <name type="synonym">Agaricus tabescens</name>
    <dbReference type="NCBI Taxonomy" id="1929756"/>
    <lineage>
        <taxon>Eukaryota</taxon>
        <taxon>Fungi</taxon>
        <taxon>Dikarya</taxon>
        <taxon>Basidiomycota</taxon>
        <taxon>Agaricomycotina</taxon>
        <taxon>Agaricomycetes</taxon>
        <taxon>Agaricomycetidae</taxon>
        <taxon>Agaricales</taxon>
        <taxon>Marasmiineae</taxon>
        <taxon>Physalacriaceae</taxon>
        <taxon>Desarmillaria</taxon>
    </lineage>
</organism>
<comment type="caution">
    <text evidence="1">The sequence shown here is derived from an EMBL/GenBank/DDBJ whole genome shotgun (WGS) entry which is preliminary data.</text>
</comment>
<evidence type="ECO:0000313" key="1">
    <source>
        <dbReference type="EMBL" id="KAK0470047.1"/>
    </source>
</evidence>